<evidence type="ECO:0000313" key="5">
    <source>
        <dbReference type="Proteomes" id="UP000324705"/>
    </source>
</evidence>
<organism evidence="4 5">
    <name type="scientific">Triticum turgidum subsp. durum</name>
    <name type="common">Durum wheat</name>
    <name type="synonym">Triticum durum</name>
    <dbReference type="NCBI Taxonomy" id="4567"/>
    <lineage>
        <taxon>Eukaryota</taxon>
        <taxon>Viridiplantae</taxon>
        <taxon>Streptophyta</taxon>
        <taxon>Embryophyta</taxon>
        <taxon>Tracheophyta</taxon>
        <taxon>Spermatophyta</taxon>
        <taxon>Magnoliopsida</taxon>
        <taxon>Liliopsida</taxon>
        <taxon>Poales</taxon>
        <taxon>Poaceae</taxon>
        <taxon>BOP clade</taxon>
        <taxon>Pooideae</taxon>
        <taxon>Triticodae</taxon>
        <taxon>Triticeae</taxon>
        <taxon>Triticinae</taxon>
        <taxon>Triticum</taxon>
    </lineage>
</organism>
<evidence type="ECO:0000256" key="1">
    <source>
        <dbReference type="ARBA" id="ARBA00022741"/>
    </source>
</evidence>
<gene>
    <name evidence="4" type="ORF">TRITD_7Bv1G087130</name>
</gene>
<dbReference type="InterPro" id="IPR015342">
    <property type="entry name" value="PEX1-N_C-lobe"/>
</dbReference>
<feature type="domain" description="Peroxisomal ATPase PEX1 N-terminal C-lobe" evidence="3">
    <location>
        <begin position="96"/>
        <end position="156"/>
    </location>
</feature>
<evidence type="ECO:0000313" key="4">
    <source>
        <dbReference type="EMBL" id="VAI86988.1"/>
    </source>
</evidence>
<keyword evidence="2" id="KW-0067">ATP-binding</keyword>
<accession>A0A9R0ZZV6</accession>
<proteinExistence type="predicted"/>
<dbReference type="GO" id="GO:0007031">
    <property type="term" value="P:peroxisome organization"/>
    <property type="evidence" value="ECO:0007669"/>
    <property type="project" value="InterPro"/>
</dbReference>
<reference evidence="4 5" key="1">
    <citation type="submission" date="2017-09" db="EMBL/GenBank/DDBJ databases">
        <authorList>
            <consortium name="International Durum Wheat Genome Sequencing Consortium (IDWGSC)"/>
            <person name="Milanesi L."/>
        </authorList>
    </citation>
    <scope>NUCLEOTIDE SEQUENCE [LARGE SCALE GENOMIC DNA]</scope>
    <source>
        <strain evidence="5">cv. Svevo</strain>
    </source>
</reference>
<dbReference type="Gene3D" id="3.10.330.10">
    <property type="match status" value="1"/>
</dbReference>
<keyword evidence="5" id="KW-1185">Reference proteome</keyword>
<dbReference type="GO" id="GO:0005524">
    <property type="term" value="F:ATP binding"/>
    <property type="evidence" value="ECO:0007669"/>
    <property type="project" value="UniProtKB-KW"/>
</dbReference>
<dbReference type="InterPro" id="IPR029067">
    <property type="entry name" value="CDC48_domain_2-like_sf"/>
</dbReference>
<dbReference type="SUPFAM" id="SSF54585">
    <property type="entry name" value="Cdc48 domain 2-like"/>
    <property type="match status" value="1"/>
</dbReference>
<dbReference type="Pfam" id="PF09262">
    <property type="entry name" value="PEX-1N"/>
    <property type="match status" value="1"/>
</dbReference>
<dbReference type="GO" id="GO:0005777">
    <property type="term" value="C:peroxisome"/>
    <property type="evidence" value="ECO:0007669"/>
    <property type="project" value="InterPro"/>
</dbReference>
<dbReference type="InterPro" id="IPR009010">
    <property type="entry name" value="Asp_de-COase-like_dom_sf"/>
</dbReference>
<protein>
    <recommendedName>
        <fullName evidence="3">Peroxisomal ATPase PEX1 N-terminal C-lobe domain-containing protein</fullName>
    </recommendedName>
</protein>
<name>A0A9R0ZZV6_TRITD</name>
<dbReference type="EMBL" id="LT934124">
    <property type="protein sequence ID" value="VAI86988.1"/>
    <property type="molecule type" value="Genomic_DNA"/>
</dbReference>
<keyword evidence="1" id="KW-0547">Nucleotide-binding</keyword>
<dbReference type="FunFam" id="3.10.330.10:FF:000006">
    <property type="entry name" value="Peroxisome biogenesis factor 1"/>
    <property type="match status" value="1"/>
</dbReference>
<dbReference type="Gramene" id="TRITD7Bv1G087130.14">
    <property type="protein sequence ID" value="TRITD7Bv1G087130.14"/>
    <property type="gene ID" value="TRITD7Bv1G087130"/>
</dbReference>
<dbReference type="SUPFAM" id="SSF50692">
    <property type="entry name" value="ADC-like"/>
    <property type="match status" value="1"/>
</dbReference>
<evidence type="ECO:0000256" key="2">
    <source>
        <dbReference type="ARBA" id="ARBA00022840"/>
    </source>
</evidence>
<sequence length="165" mass="17784">MEVEVRVVGGARSCFVALPLHLIEALSRTSASGDLPPVLALDLRAAAGARWSLAWSGAASRSRAIEVAQELAECISLPDGTIAQLSVAHSLTRADSVSIEPFSEDDWEILESRADLAEETILQQVGIVYEGMKFPLWLDGHNIVKFVVVSSSPKKSVDLILRLCC</sequence>
<dbReference type="AlphaFoldDB" id="A0A9R0ZZV6"/>
<dbReference type="Proteomes" id="UP000324705">
    <property type="component" value="Chromosome 7B"/>
</dbReference>
<evidence type="ECO:0000259" key="3">
    <source>
        <dbReference type="Pfam" id="PF09262"/>
    </source>
</evidence>